<dbReference type="EMBL" id="BTSX01000004">
    <property type="protein sequence ID" value="GMS92953.1"/>
    <property type="molecule type" value="Genomic_DNA"/>
</dbReference>
<keyword evidence="1" id="KW-0472">Membrane</keyword>
<feature type="non-terminal residue" evidence="2">
    <location>
        <position position="1"/>
    </location>
</feature>
<evidence type="ECO:0008006" key="4">
    <source>
        <dbReference type="Google" id="ProtNLM"/>
    </source>
</evidence>
<sequence length="79" mass="8758">AWTPTFLPSVEMRARLAYSVHRLHGTNASDFLVFGVPLRDENHVDAVDVAVFLVLPSFAASYSLFVLSAVKIRKTLRAV</sequence>
<protein>
    <recommendedName>
        <fullName evidence="4">G protein-coupled receptor</fullName>
    </recommendedName>
</protein>
<accession>A0AAV5TGD7</accession>
<dbReference type="AlphaFoldDB" id="A0AAV5TGD7"/>
<keyword evidence="3" id="KW-1185">Reference proteome</keyword>
<feature type="non-terminal residue" evidence="2">
    <location>
        <position position="79"/>
    </location>
</feature>
<dbReference type="Proteomes" id="UP001432027">
    <property type="component" value="Unassembled WGS sequence"/>
</dbReference>
<keyword evidence="1" id="KW-1133">Transmembrane helix</keyword>
<gene>
    <name evidence="2" type="ORF">PENTCL1PPCAC_15128</name>
</gene>
<comment type="caution">
    <text evidence="2">The sequence shown here is derived from an EMBL/GenBank/DDBJ whole genome shotgun (WGS) entry which is preliminary data.</text>
</comment>
<keyword evidence="1" id="KW-0812">Transmembrane</keyword>
<name>A0AAV5TGD7_9BILA</name>
<feature type="transmembrane region" description="Helical" evidence="1">
    <location>
        <begin position="49"/>
        <end position="70"/>
    </location>
</feature>
<organism evidence="2 3">
    <name type="scientific">Pristionchus entomophagus</name>
    <dbReference type="NCBI Taxonomy" id="358040"/>
    <lineage>
        <taxon>Eukaryota</taxon>
        <taxon>Metazoa</taxon>
        <taxon>Ecdysozoa</taxon>
        <taxon>Nematoda</taxon>
        <taxon>Chromadorea</taxon>
        <taxon>Rhabditida</taxon>
        <taxon>Rhabditina</taxon>
        <taxon>Diplogasteromorpha</taxon>
        <taxon>Diplogasteroidea</taxon>
        <taxon>Neodiplogasteridae</taxon>
        <taxon>Pristionchus</taxon>
    </lineage>
</organism>
<evidence type="ECO:0000313" key="2">
    <source>
        <dbReference type="EMBL" id="GMS92953.1"/>
    </source>
</evidence>
<evidence type="ECO:0000256" key="1">
    <source>
        <dbReference type="SAM" id="Phobius"/>
    </source>
</evidence>
<reference evidence="2" key="1">
    <citation type="submission" date="2023-10" db="EMBL/GenBank/DDBJ databases">
        <title>Genome assembly of Pristionchus species.</title>
        <authorList>
            <person name="Yoshida K."/>
            <person name="Sommer R.J."/>
        </authorList>
    </citation>
    <scope>NUCLEOTIDE SEQUENCE</scope>
    <source>
        <strain evidence="2">RS0144</strain>
    </source>
</reference>
<proteinExistence type="predicted"/>
<evidence type="ECO:0000313" key="3">
    <source>
        <dbReference type="Proteomes" id="UP001432027"/>
    </source>
</evidence>